<sequence>MRSENAVNEQNKRSLIIVVRLVPPSDPIITESPSQAVTDGDSVTFRCTSSGGSPSPSMSFRVRSEDNGAYVICIVTNKAIELDQSKEARTPRLSVLFKPRVRVSPDQDLAIEAGHQLDLVCEADSNPYPPSYEW</sequence>
<dbReference type="PROSITE" id="PS50835">
    <property type="entry name" value="IG_LIKE"/>
    <property type="match status" value="1"/>
</dbReference>
<dbReference type="STRING" id="51031.W2SHX5"/>
<keyword evidence="5" id="KW-0393">Immunoglobulin domain</keyword>
<evidence type="ECO:0000313" key="8">
    <source>
        <dbReference type="Proteomes" id="UP000053676"/>
    </source>
</evidence>
<evidence type="ECO:0000256" key="1">
    <source>
        <dbReference type="ARBA" id="ARBA00004479"/>
    </source>
</evidence>
<dbReference type="OrthoDB" id="5857426at2759"/>
<dbReference type="EMBL" id="KI669157">
    <property type="protein sequence ID" value="ETN69173.1"/>
    <property type="molecule type" value="Genomic_DNA"/>
</dbReference>
<organism evidence="7 8">
    <name type="scientific">Necator americanus</name>
    <name type="common">Human hookworm</name>
    <dbReference type="NCBI Taxonomy" id="51031"/>
    <lineage>
        <taxon>Eukaryota</taxon>
        <taxon>Metazoa</taxon>
        <taxon>Ecdysozoa</taxon>
        <taxon>Nematoda</taxon>
        <taxon>Chromadorea</taxon>
        <taxon>Rhabditida</taxon>
        <taxon>Rhabditina</taxon>
        <taxon>Rhabditomorpha</taxon>
        <taxon>Strongyloidea</taxon>
        <taxon>Ancylostomatidae</taxon>
        <taxon>Bunostominae</taxon>
        <taxon>Necator</taxon>
    </lineage>
</organism>
<keyword evidence="4" id="KW-0325">Glycoprotein</keyword>
<dbReference type="GO" id="GO:0050839">
    <property type="term" value="F:cell adhesion molecule binding"/>
    <property type="evidence" value="ECO:0007669"/>
    <property type="project" value="TreeGrafter"/>
</dbReference>
<dbReference type="InterPro" id="IPR036179">
    <property type="entry name" value="Ig-like_dom_sf"/>
</dbReference>
<keyword evidence="8" id="KW-1185">Reference proteome</keyword>
<protein>
    <recommendedName>
        <fullName evidence="6">Ig-like domain-containing protein</fullName>
    </recommendedName>
</protein>
<proteinExistence type="predicted"/>
<dbReference type="InterPro" id="IPR051275">
    <property type="entry name" value="Cell_adhesion_signaling"/>
</dbReference>
<evidence type="ECO:0000256" key="2">
    <source>
        <dbReference type="ARBA" id="ARBA00023136"/>
    </source>
</evidence>
<gene>
    <name evidence="7" type="ORF">NECAME_15483</name>
</gene>
<keyword evidence="2" id="KW-0472">Membrane</keyword>
<dbReference type="InterPro" id="IPR007110">
    <property type="entry name" value="Ig-like_dom"/>
</dbReference>
<dbReference type="GO" id="GO:0098609">
    <property type="term" value="P:cell-cell adhesion"/>
    <property type="evidence" value="ECO:0007669"/>
    <property type="project" value="TreeGrafter"/>
</dbReference>
<feature type="domain" description="Ig-like" evidence="6">
    <location>
        <begin position="99"/>
        <end position="134"/>
    </location>
</feature>
<dbReference type="GO" id="GO:0005911">
    <property type="term" value="C:cell-cell junction"/>
    <property type="evidence" value="ECO:0007669"/>
    <property type="project" value="TreeGrafter"/>
</dbReference>
<dbReference type="PANTHER" id="PTHR11640:SF134">
    <property type="entry name" value="ECHINOID, ISOFORM A-RELATED"/>
    <property type="match status" value="1"/>
</dbReference>
<dbReference type="KEGG" id="nai:NECAME_15483"/>
<accession>W2SHX5</accession>
<evidence type="ECO:0000256" key="3">
    <source>
        <dbReference type="ARBA" id="ARBA00023157"/>
    </source>
</evidence>
<dbReference type="AlphaFoldDB" id="W2SHX5"/>
<keyword evidence="3" id="KW-1015">Disulfide bond</keyword>
<dbReference type="Proteomes" id="UP000053676">
    <property type="component" value="Unassembled WGS sequence"/>
</dbReference>
<dbReference type="PANTHER" id="PTHR11640">
    <property type="entry name" value="NEPHRIN"/>
    <property type="match status" value="1"/>
</dbReference>
<evidence type="ECO:0000259" key="6">
    <source>
        <dbReference type="PROSITE" id="PS50835"/>
    </source>
</evidence>
<dbReference type="SUPFAM" id="SSF48726">
    <property type="entry name" value="Immunoglobulin"/>
    <property type="match status" value="1"/>
</dbReference>
<dbReference type="InterPro" id="IPR013783">
    <property type="entry name" value="Ig-like_fold"/>
</dbReference>
<dbReference type="Gene3D" id="2.60.40.10">
    <property type="entry name" value="Immunoglobulins"/>
    <property type="match status" value="3"/>
</dbReference>
<evidence type="ECO:0000256" key="4">
    <source>
        <dbReference type="ARBA" id="ARBA00023180"/>
    </source>
</evidence>
<dbReference type="GO" id="GO:0005886">
    <property type="term" value="C:plasma membrane"/>
    <property type="evidence" value="ECO:0007669"/>
    <property type="project" value="TreeGrafter"/>
</dbReference>
<evidence type="ECO:0000313" key="7">
    <source>
        <dbReference type="EMBL" id="ETN69173.1"/>
    </source>
</evidence>
<name>W2SHX5_NECAM</name>
<evidence type="ECO:0000256" key="5">
    <source>
        <dbReference type="ARBA" id="ARBA00023319"/>
    </source>
</evidence>
<reference evidence="8" key="1">
    <citation type="journal article" date="2014" name="Nat. Genet.">
        <title>Genome of the human hookworm Necator americanus.</title>
        <authorList>
            <person name="Tang Y.T."/>
            <person name="Gao X."/>
            <person name="Rosa B.A."/>
            <person name="Abubucker S."/>
            <person name="Hallsworth-Pepin K."/>
            <person name="Martin J."/>
            <person name="Tyagi R."/>
            <person name="Heizer E."/>
            <person name="Zhang X."/>
            <person name="Bhonagiri-Palsikar V."/>
            <person name="Minx P."/>
            <person name="Warren W.C."/>
            <person name="Wang Q."/>
            <person name="Zhan B."/>
            <person name="Hotez P.J."/>
            <person name="Sternberg P.W."/>
            <person name="Dougall A."/>
            <person name="Gaze S.T."/>
            <person name="Mulvenna J."/>
            <person name="Sotillo J."/>
            <person name="Ranganathan S."/>
            <person name="Rabelo E.M."/>
            <person name="Wilson R.K."/>
            <person name="Felgner P.L."/>
            <person name="Bethony J."/>
            <person name="Hawdon J.M."/>
            <person name="Gasser R.B."/>
            <person name="Loukas A."/>
            <person name="Mitreva M."/>
        </authorList>
    </citation>
    <scope>NUCLEOTIDE SEQUENCE [LARGE SCALE GENOMIC DNA]</scope>
</reference>
<comment type="subcellular location">
    <subcellularLocation>
        <location evidence="1">Membrane</location>
        <topology evidence="1">Single-pass type I membrane protein</topology>
    </subcellularLocation>
</comment>